<proteinExistence type="predicted"/>
<keyword evidence="3" id="KW-1185">Reference proteome</keyword>
<gene>
    <name evidence="2" type="ORF">PIB30_054380</name>
</gene>
<feature type="region of interest" description="Disordered" evidence="1">
    <location>
        <begin position="95"/>
        <end position="123"/>
    </location>
</feature>
<reference evidence="2 3" key="1">
    <citation type="journal article" date="2023" name="Plants (Basel)">
        <title>Bridging the Gap: Combining Genomics and Transcriptomics Approaches to Understand Stylosanthes scabra, an Orphan Legume from the Brazilian Caatinga.</title>
        <authorList>
            <person name="Ferreira-Neto J.R.C."/>
            <person name="da Silva M.D."/>
            <person name="Binneck E."/>
            <person name="de Melo N.F."/>
            <person name="da Silva R.H."/>
            <person name="de Melo A.L.T.M."/>
            <person name="Pandolfi V."/>
            <person name="Bustamante F.O."/>
            <person name="Brasileiro-Vidal A.C."/>
            <person name="Benko-Iseppon A.M."/>
        </authorList>
    </citation>
    <scope>NUCLEOTIDE SEQUENCE [LARGE SCALE GENOMIC DNA]</scope>
    <source>
        <tissue evidence="2">Leaves</tissue>
    </source>
</reference>
<protein>
    <submittedName>
        <fullName evidence="2">Uncharacterized protein</fullName>
    </submittedName>
</protein>
<accession>A0ABU6TJC7</accession>
<evidence type="ECO:0000256" key="1">
    <source>
        <dbReference type="SAM" id="MobiDB-lite"/>
    </source>
</evidence>
<dbReference type="Proteomes" id="UP001341840">
    <property type="component" value="Unassembled WGS sequence"/>
</dbReference>
<dbReference type="EMBL" id="JASCZI010091035">
    <property type="protein sequence ID" value="MED6148574.1"/>
    <property type="molecule type" value="Genomic_DNA"/>
</dbReference>
<sequence>MNLKTIKLCAIKVWPITLTWQQYLIHHLLETWARKSVQQGLRRRGNGRCGHSLLGLTGRRDLNLHARPHIMCMTGAGTTLTLLCRWPVTVFSATSTTSPLSPPSTAFSHAPNSLRGNRILNPSHPTTTNPWSWSSCQPSSSSLVACCPEHLRLETAVGVEGSISVWPRPVSRPVATDGMHRPKLGTSS</sequence>
<comment type="caution">
    <text evidence="2">The sequence shown here is derived from an EMBL/GenBank/DDBJ whole genome shotgun (WGS) entry which is preliminary data.</text>
</comment>
<evidence type="ECO:0000313" key="3">
    <source>
        <dbReference type="Proteomes" id="UP001341840"/>
    </source>
</evidence>
<feature type="compositionally biased region" description="Low complexity" evidence="1">
    <location>
        <begin position="95"/>
        <end position="108"/>
    </location>
</feature>
<name>A0ABU6TJC7_9FABA</name>
<organism evidence="2 3">
    <name type="scientific">Stylosanthes scabra</name>
    <dbReference type="NCBI Taxonomy" id="79078"/>
    <lineage>
        <taxon>Eukaryota</taxon>
        <taxon>Viridiplantae</taxon>
        <taxon>Streptophyta</taxon>
        <taxon>Embryophyta</taxon>
        <taxon>Tracheophyta</taxon>
        <taxon>Spermatophyta</taxon>
        <taxon>Magnoliopsida</taxon>
        <taxon>eudicotyledons</taxon>
        <taxon>Gunneridae</taxon>
        <taxon>Pentapetalae</taxon>
        <taxon>rosids</taxon>
        <taxon>fabids</taxon>
        <taxon>Fabales</taxon>
        <taxon>Fabaceae</taxon>
        <taxon>Papilionoideae</taxon>
        <taxon>50 kb inversion clade</taxon>
        <taxon>dalbergioids sensu lato</taxon>
        <taxon>Dalbergieae</taxon>
        <taxon>Pterocarpus clade</taxon>
        <taxon>Stylosanthes</taxon>
    </lineage>
</organism>
<evidence type="ECO:0000313" key="2">
    <source>
        <dbReference type="EMBL" id="MED6148574.1"/>
    </source>
</evidence>